<evidence type="ECO:0000256" key="1">
    <source>
        <dbReference type="SAM" id="SignalP"/>
    </source>
</evidence>
<protein>
    <submittedName>
        <fullName evidence="2">Uncharacterized protein</fullName>
    </submittedName>
</protein>
<keyword evidence="1" id="KW-0732">Signal</keyword>
<keyword evidence="3" id="KW-1185">Reference proteome</keyword>
<name>A0AAV4QCN8_9ARAC</name>
<evidence type="ECO:0000313" key="2">
    <source>
        <dbReference type="EMBL" id="GIY06111.1"/>
    </source>
</evidence>
<sequence length="128" mass="14107">MKFVFLALAVVFLVSDVHGFFGGGPGGRGPGGMMPPPFMHRRGPPCLFPECKEFMDAVHQKMRELGGGEPWKRKPANNEDKCNFSEKMEARNKVTLEPTAKCLEQVKQFFTGSKVIATTEGTTTTKKA</sequence>
<dbReference type="AlphaFoldDB" id="A0AAV4QCN8"/>
<reference evidence="2 3" key="1">
    <citation type="submission" date="2021-06" db="EMBL/GenBank/DDBJ databases">
        <title>Caerostris darwini draft genome.</title>
        <authorList>
            <person name="Kono N."/>
            <person name="Arakawa K."/>
        </authorList>
    </citation>
    <scope>NUCLEOTIDE SEQUENCE [LARGE SCALE GENOMIC DNA]</scope>
</reference>
<evidence type="ECO:0000313" key="3">
    <source>
        <dbReference type="Proteomes" id="UP001054837"/>
    </source>
</evidence>
<organism evidence="2 3">
    <name type="scientific">Caerostris darwini</name>
    <dbReference type="NCBI Taxonomy" id="1538125"/>
    <lineage>
        <taxon>Eukaryota</taxon>
        <taxon>Metazoa</taxon>
        <taxon>Ecdysozoa</taxon>
        <taxon>Arthropoda</taxon>
        <taxon>Chelicerata</taxon>
        <taxon>Arachnida</taxon>
        <taxon>Araneae</taxon>
        <taxon>Araneomorphae</taxon>
        <taxon>Entelegynae</taxon>
        <taxon>Araneoidea</taxon>
        <taxon>Araneidae</taxon>
        <taxon>Caerostris</taxon>
    </lineage>
</organism>
<dbReference type="Proteomes" id="UP001054837">
    <property type="component" value="Unassembled WGS sequence"/>
</dbReference>
<feature type="signal peptide" evidence="1">
    <location>
        <begin position="1"/>
        <end position="19"/>
    </location>
</feature>
<accession>A0AAV4QCN8</accession>
<comment type="caution">
    <text evidence="2">The sequence shown here is derived from an EMBL/GenBank/DDBJ whole genome shotgun (WGS) entry which is preliminary data.</text>
</comment>
<gene>
    <name evidence="2" type="ORF">CDAR_551721</name>
</gene>
<proteinExistence type="predicted"/>
<feature type="chain" id="PRO_5043719283" evidence="1">
    <location>
        <begin position="20"/>
        <end position="128"/>
    </location>
</feature>
<dbReference type="EMBL" id="BPLQ01004175">
    <property type="protein sequence ID" value="GIY06111.1"/>
    <property type="molecule type" value="Genomic_DNA"/>
</dbReference>